<accession>A0A1M6LS76</accession>
<evidence type="ECO:0000313" key="2">
    <source>
        <dbReference type="Proteomes" id="UP000184080"/>
    </source>
</evidence>
<dbReference type="Gene3D" id="3.30.565.10">
    <property type="entry name" value="Histidine kinase-like ATPase, C-terminal domain"/>
    <property type="match status" value="1"/>
</dbReference>
<dbReference type="GO" id="GO:0016301">
    <property type="term" value="F:kinase activity"/>
    <property type="evidence" value="ECO:0007669"/>
    <property type="project" value="UniProtKB-KW"/>
</dbReference>
<organism evidence="1 2">
    <name type="scientific">Clostridium amylolyticum</name>
    <dbReference type="NCBI Taxonomy" id="1121298"/>
    <lineage>
        <taxon>Bacteria</taxon>
        <taxon>Bacillati</taxon>
        <taxon>Bacillota</taxon>
        <taxon>Clostridia</taxon>
        <taxon>Eubacteriales</taxon>
        <taxon>Clostridiaceae</taxon>
        <taxon>Clostridium</taxon>
    </lineage>
</organism>
<dbReference type="EMBL" id="FQZO01000007">
    <property type="protein sequence ID" value="SHJ73956.1"/>
    <property type="molecule type" value="Genomic_DNA"/>
</dbReference>
<dbReference type="OrthoDB" id="9813438at2"/>
<sequence>MRTINLPPYAPTLMESTRAIGYSLETAIADIIDNSIAAQASKISIKFFPVGEPYISILDNGLGMTGNGLNIAMQYGSKNPNEKRDLRDLGRFGLGLKTASLSQCRTLSVISLKNGELSGRRWDVDHVLNTGEWSLIILEDYEMKQMPQFNELIENENGTLVVWQNLDRLSVGESDFVTSFGFKMDVVREHISLVFHRYLSGEQGLNKIKILINSDNLKASDPFLIKKSTQLMDDESINIKGQNVVVTPYILPHISKLTESEISDLGGKDGLRKKQGFYVYRNKRLLVWGTWFRLMRQGDLSKLARVQVDIPNSLDDLWTLDIKKSTAVPPEEVRKNLGTIIERISEGSKRTWTYRGKKETDDSKVHVWNRLKTRQLGIVYEINRDYPLVERMQNISIEVKKLLEQLLLQIEGNLPLNSLYIDLTNDEKVENESIVSEKQTIELLDQLLSGCRYDEEREEMLERLLLAEPFSDYREAIENKFGGEE</sequence>
<reference evidence="1 2" key="1">
    <citation type="submission" date="2016-11" db="EMBL/GenBank/DDBJ databases">
        <authorList>
            <person name="Jaros S."/>
            <person name="Januszkiewicz K."/>
            <person name="Wedrychowicz H."/>
        </authorList>
    </citation>
    <scope>NUCLEOTIDE SEQUENCE [LARGE SCALE GENOMIC DNA]</scope>
    <source>
        <strain evidence="1 2">DSM 21864</strain>
    </source>
</reference>
<name>A0A1M6LS76_9CLOT</name>
<keyword evidence="1" id="KW-0808">Transferase</keyword>
<dbReference type="Pfam" id="PF13589">
    <property type="entry name" value="HATPase_c_3"/>
    <property type="match status" value="1"/>
</dbReference>
<protein>
    <submittedName>
        <fullName evidence="1">Histidine kinase-, DNA gyrase B-, and HSP90-like ATPase</fullName>
    </submittedName>
</protein>
<dbReference type="Proteomes" id="UP000184080">
    <property type="component" value="Unassembled WGS sequence"/>
</dbReference>
<keyword evidence="2" id="KW-1185">Reference proteome</keyword>
<dbReference type="AlphaFoldDB" id="A0A1M6LS76"/>
<dbReference type="STRING" id="1121298.SAMN05444401_3759"/>
<dbReference type="SUPFAM" id="SSF55874">
    <property type="entry name" value="ATPase domain of HSP90 chaperone/DNA topoisomerase II/histidine kinase"/>
    <property type="match status" value="1"/>
</dbReference>
<dbReference type="RefSeq" id="WP_073010349.1">
    <property type="nucleotide sequence ID" value="NZ_FQZO01000007.1"/>
</dbReference>
<keyword evidence="1" id="KW-0418">Kinase</keyword>
<dbReference type="InterPro" id="IPR036890">
    <property type="entry name" value="HATPase_C_sf"/>
</dbReference>
<evidence type="ECO:0000313" key="1">
    <source>
        <dbReference type="EMBL" id="SHJ73956.1"/>
    </source>
</evidence>
<gene>
    <name evidence="1" type="ORF">SAMN05444401_3759</name>
</gene>
<proteinExistence type="predicted"/>